<dbReference type="EMBL" id="JXNT01000015">
    <property type="protein sequence ID" value="ODM15758.1"/>
    <property type="molecule type" value="Genomic_DNA"/>
</dbReference>
<dbReference type="PANTHER" id="PTHR31646">
    <property type="entry name" value="ALPHA-1,2-MANNOSYLTRANSFERASE MNN2"/>
    <property type="match status" value="1"/>
</dbReference>
<name>A0A1E3B4D9_ASPCR</name>
<dbReference type="VEuPathDB" id="FungiDB:SI65_08992"/>
<dbReference type="Pfam" id="PF11051">
    <property type="entry name" value="Mannosyl_trans3"/>
    <property type="match status" value="2"/>
</dbReference>
<dbReference type="AlphaFoldDB" id="A0A1E3B4D9"/>
<dbReference type="Gene3D" id="3.90.550.10">
    <property type="entry name" value="Spore Coat Polysaccharide Biosynthesis Protein SpsA, Chain A"/>
    <property type="match status" value="1"/>
</dbReference>
<evidence type="ECO:0000256" key="8">
    <source>
        <dbReference type="ARBA" id="ARBA00023034"/>
    </source>
</evidence>
<evidence type="ECO:0000256" key="9">
    <source>
        <dbReference type="ARBA" id="ARBA00023136"/>
    </source>
</evidence>
<feature type="transmembrane region" description="Helical" evidence="10">
    <location>
        <begin position="6"/>
        <end position="27"/>
    </location>
</feature>
<dbReference type="OrthoDB" id="4484309at2759"/>
<evidence type="ECO:0000256" key="1">
    <source>
        <dbReference type="ARBA" id="ARBA00004323"/>
    </source>
</evidence>
<keyword evidence="5 10" id="KW-0812">Transmembrane</keyword>
<reference evidence="11 12" key="1">
    <citation type="journal article" date="2016" name="BMC Genomics">
        <title>Comparative genomic and transcriptomic analyses of the Fuzhuan brick tea-fermentation fungus Aspergillus cristatus.</title>
        <authorList>
            <person name="Ge Y."/>
            <person name="Wang Y."/>
            <person name="Liu Y."/>
            <person name="Tan Y."/>
            <person name="Ren X."/>
            <person name="Zhang X."/>
            <person name="Hyde K.D."/>
            <person name="Liu Y."/>
            <person name="Liu Z."/>
        </authorList>
    </citation>
    <scope>NUCLEOTIDE SEQUENCE [LARGE SCALE GENOMIC DNA]</scope>
    <source>
        <strain evidence="11 12">GZAAS20.1005</strain>
    </source>
</reference>
<keyword evidence="9 10" id="KW-0472">Membrane</keyword>
<accession>A0A1E3B4D9</accession>
<evidence type="ECO:0000313" key="11">
    <source>
        <dbReference type="EMBL" id="ODM15758.1"/>
    </source>
</evidence>
<dbReference type="GO" id="GO:0046354">
    <property type="term" value="P:mannan biosynthetic process"/>
    <property type="evidence" value="ECO:0007669"/>
    <property type="project" value="TreeGrafter"/>
</dbReference>
<dbReference type="STRING" id="573508.A0A1E3B4D9"/>
<proteinExistence type="inferred from homology"/>
<sequence length="494" mass="55463">MQIYNLNGKVFATVLVVIALINFYHLWLGKRDFSPIALATLPGRQAQLRHNLYSLLEKYAPQCPSPELGRSAGMPRFDALDDPPRRNYIDNADELLRPMQTAHDGFVREIRKSWTGHPYIVGTEGIVSAAGGTYMPTFVVTLRILRRTGCQLPVELFVKDPTEYEPHICEIVLPALNAKCIVLSEIMTPNPNNPTNTTITIEHFQIKSFALLFSSFDNIIWLDADNLPLHDPTTLLSSKAFASTGLLTWPDFWASTISPLYFNISRQPEFPTNARASTEAGMLLVSKRTHFPILLLAAYYNYHGPSHYYQLLSQGAPGEGDKDTFLQAASALGAKFHTVSEPVADLGRPHYPDDENADDDIVGSAMLQADPIEDYELTSRGKWRVKDGSVAEPPRGFFVHAYNPEFNPGEDLLGLKTHDKSGNATRVYTGPKAALRRIGYDAERGFWEEAREVACNLEGVFEWWRDKKGLCDDVKRHWEDVFENPDAEALVFTD</sequence>
<comment type="similarity">
    <text evidence="3">Belongs to the MNN1/MNT family.</text>
</comment>
<evidence type="ECO:0000256" key="3">
    <source>
        <dbReference type="ARBA" id="ARBA00009105"/>
    </source>
</evidence>
<dbReference type="PANTHER" id="PTHR31646:SF1">
    <property type="entry name" value="ALPHA-1,2-MANNOSYLTRANSFERASE MNN2"/>
    <property type="match status" value="1"/>
</dbReference>
<dbReference type="InterPro" id="IPR022751">
    <property type="entry name" value="Alpha_mannosyltransferase"/>
</dbReference>
<keyword evidence="7 10" id="KW-1133">Transmembrane helix</keyword>
<dbReference type="GO" id="GO:0000139">
    <property type="term" value="C:Golgi membrane"/>
    <property type="evidence" value="ECO:0007669"/>
    <property type="project" value="UniProtKB-SubCell"/>
</dbReference>
<dbReference type="SUPFAM" id="SSF53448">
    <property type="entry name" value="Nucleotide-diphospho-sugar transferases"/>
    <property type="match status" value="1"/>
</dbReference>
<keyword evidence="6" id="KW-0735">Signal-anchor</keyword>
<comment type="subcellular location">
    <subcellularLocation>
        <location evidence="1">Golgi apparatus membrane</location>
        <topology evidence="1">Single-pass type II membrane protein</topology>
    </subcellularLocation>
</comment>
<dbReference type="GO" id="GO:0000026">
    <property type="term" value="F:alpha-1,2-mannosyltransferase activity"/>
    <property type="evidence" value="ECO:0007669"/>
    <property type="project" value="TreeGrafter"/>
</dbReference>
<evidence type="ECO:0000256" key="4">
    <source>
        <dbReference type="ARBA" id="ARBA00022679"/>
    </source>
</evidence>
<evidence type="ECO:0000256" key="5">
    <source>
        <dbReference type="ARBA" id="ARBA00022692"/>
    </source>
</evidence>
<evidence type="ECO:0000256" key="6">
    <source>
        <dbReference type="ARBA" id="ARBA00022968"/>
    </source>
</evidence>
<dbReference type="InterPro" id="IPR029044">
    <property type="entry name" value="Nucleotide-diphossugar_trans"/>
</dbReference>
<comment type="pathway">
    <text evidence="2">Protein modification; protein glycosylation.</text>
</comment>
<dbReference type="Proteomes" id="UP000094569">
    <property type="component" value="Unassembled WGS sequence"/>
</dbReference>
<protein>
    <recommendedName>
        <fullName evidence="13">Alpha-1,2-mannosyltransferase MNN21</fullName>
    </recommendedName>
</protein>
<organism evidence="11 12">
    <name type="scientific">Aspergillus cristatus</name>
    <name type="common">Chinese Fuzhuan brick tea-fermentation fungus</name>
    <name type="synonym">Eurotium cristatum</name>
    <dbReference type="NCBI Taxonomy" id="573508"/>
    <lineage>
        <taxon>Eukaryota</taxon>
        <taxon>Fungi</taxon>
        <taxon>Dikarya</taxon>
        <taxon>Ascomycota</taxon>
        <taxon>Pezizomycotina</taxon>
        <taxon>Eurotiomycetes</taxon>
        <taxon>Eurotiomycetidae</taxon>
        <taxon>Eurotiales</taxon>
        <taxon>Aspergillaceae</taxon>
        <taxon>Aspergillus</taxon>
        <taxon>Aspergillus subgen. Aspergillus</taxon>
    </lineage>
</organism>
<gene>
    <name evidence="11" type="ORF">SI65_08992</name>
</gene>
<evidence type="ECO:0000256" key="10">
    <source>
        <dbReference type="SAM" id="Phobius"/>
    </source>
</evidence>
<keyword evidence="8" id="KW-0333">Golgi apparatus</keyword>
<evidence type="ECO:0000256" key="2">
    <source>
        <dbReference type="ARBA" id="ARBA00004922"/>
    </source>
</evidence>
<keyword evidence="4" id="KW-0808">Transferase</keyword>
<comment type="caution">
    <text evidence="11">The sequence shown here is derived from an EMBL/GenBank/DDBJ whole genome shotgun (WGS) entry which is preliminary data.</text>
</comment>
<evidence type="ECO:0000313" key="12">
    <source>
        <dbReference type="Proteomes" id="UP000094569"/>
    </source>
</evidence>
<evidence type="ECO:0008006" key="13">
    <source>
        <dbReference type="Google" id="ProtNLM"/>
    </source>
</evidence>
<evidence type="ECO:0000256" key="7">
    <source>
        <dbReference type="ARBA" id="ARBA00022989"/>
    </source>
</evidence>
<keyword evidence="12" id="KW-1185">Reference proteome</keyword>